<evidence type="ECO:0000259" key="11">
    <source>
        <dbReference type="PROSITE" id="PS52020"/>
    </source>
</evidence>
<evidence type="ECO:0000256" key="3">
    <source>
        <dbReference type="ARBA" id="ARBA00022705"/>
    </source>
</evidence>
<keyword evidence="13" id="KW-1185">Reference proteome</keyword>
<dbReference type="GO" id="GO:0016779">
    <property type="term" value="F:nucleotidyltransferase activity"/>
    <property type="evidence" value="ECO:0007669"/>
    <property type="project" value="UniProtKB-KW"/>
</dbReference>
<keyword evidence="7" id="KW-0255">Endonuclease</keyword>
<reference evidence="12 13" key="1">
    <citation type="journal article" date="2018" name="MBio">
        <title>Comparative Genomics Reveals the Core Gene Toolbox for the Fungus-Insect Symbiosis.</title>
        <authorList>
            <person name="Wang Y."/>
            <person name="Stata M."/>
            <person name="Wang W."/>
            <person name="Stajich J.E."/>
            <person name="White M.M."/>
            <person name="Moncalvo J.M."/>
        </authorList>
    </citation>
    <scope>NUCLEOTIDE SEQUENCE [LARGE SCALE GENOMIC DNA]</scope>
    <source>
        <strain evidence="12 13">SC-DP-2</strain>
    </source>
</reference>
<evidence type="ECO:0000313" key="13">
    <source>
        <dbReference type="Proteomes" id="UP000245609"/>
    </source>
</evidence>
<dbReference type="GO" id="GO:0006260">
    <property type="term" value="P:DNA replication"/>
    <property type="evidence" value="ECO:0007669"/>
    <property type="project" value="UniProtKB-KW"/>
</dbReference>
<dbReference type="SUPFAM" id="SSF55464">
    <property type="entry name" value="Origin of replication-binding domain, RBD-like"/>
    <property type="match status" value="1"/>
</dbReference>
<evidence type="ECO:0000256" key="7">
    <source>
        <dbReference type="ARBA" id="ARBA00022759"/>
    </source>
</evidence>
<keyword evidence="6" id="KW-0547">Nucleotide-binding</keyword>
<evidence type="ECO:0000256" key="4">
    <source>
        <dbReference type="ARBA" id="ARBA00022722"/>
    </source>
</evidence>
<dbReference type="GO" id="GO:0003677">
    <property type="term" value="F:DNA binding"/>
    <property type="evidence" value="ECO:0007669"/>
    <property type="project" value="UniProtKB-KW"/>
</dbReference>
<organism evidence="12 13">
    <name type="scientific">Smittium megazygosporum</name>
    <dbReference type="NCBI Taxonomy" id="133381"/>
    <lineage>
        <taxon>Eukaryota</taxon>
        <taxon>Fungi</taxon>
        <taxon>Fungi incertae sedis</taxon>
        <taxon>Zoopagomycota</taxon>
        <taxon>Kickxellomycotina</taxon>
        <taxon>Harpellomycetes</taxon>
        <taxon>Harpellales</taxon>
        <taxon>Legeriomycetaceae</taxon>
        <taxon>Smittium</taxon>
    </lineage>
</organism>
<dbReference type="GO" id="GO:0046872">
    <property type="term" value="F:metal ion binding"/>
    <property type="evidence" value="ECO:0007669"/>
    <property type="project" value="UniProtKB-KW"/>
</dbReference>
<dbReference type="EMBL" id="MBFS01002742">
    <property type="protein sequence ID" value="PVU93201.1"/>
    <property type="molecule type" value="Genomic_DNA"/>
</dbReference>
<keyword evidence="4" id="KW-0540">Nuclease</keyword>
<feature type="domain" description="CRESS-DNA virus Rep endonuclease" evidence="11">
    <location>
        <begin position="1"/>
        <end position="66"/>
    </location>
</feature>
<keyword evidence="2" id="KW-0548">Nucleotidyltransferase</keyword>
<evidence type="ECO:0000256" key="8">
    <source>
        <dbReference type="ARBA" id="ARBA00022801"/>
    </source>
</evidence>
<dbReference type="Proteomes" id="UP000245609">
    <property type="component" value="Unassembled WGS sequence"/>
</dbReference>
<name>A0A2T9YLJ4_9FUNG</name>
<dbReference type="GO" id="GO:0016787">
    <property type="term" value="F:hydrolase activity"/>
    <property type="evidence" value="ECO:0007669"/>
    <property type="project" value="UniProtKB-KW"/>
</dbReference>
<keyword evidence="9" id="KW-0190">Covalent protein-DNA linkage</keyword>
<dbReference type="Gene3D" id="3.40.1310.20">
    <property type="match status" value="1"/>
</dbReference>
<keyword evidence="5" id="KW-0479">Metal-binding</keyword>
<keyword evidence="3" id="KW-0235">DNA replication</keyword>
<dbReference type="GO" id="GO:0000166">
    <property type="term" value="F:nucleotide binding"/>
    <property type="evidence" value="ECO:0007669"/>
    <property type="project" value="UniProtKB-KW"/>
</dbReference>
<proteinExistence type="predicted"/>
<accession>A0A2T9YLJ4</accession>
<evidence type="ECO:0000256" key="1">
    <source>
        <dbReference type="ARBA" id="ARBA00022679"/>
    </source>
</evidence>
<comment type="caution">
    <text evidence="12">The sequence shown here is derived from an EMBL/GenBank/DDBJ whole genome shotgun (WGS) entry which is preliminary data.</text>
</comment>
<evidence type="ECO:0000256" key="5">
    <source>
        <dbReference type="ARBA" id="ARBA00022723"/>
    </source>
</evidence>
<evidence type="ECO:0000256" key="6">
    <source>
        <dbReference type="ARBA" id="ARBA00022741"/>
    </source>
</evidence>
<gene>
    <name evidence="12" type="ORF">BB560_006008</name>
</gene>
<keyword evidence="10" id="KW-0238">DNA-binding</keyword>
<sequence>ELHADKSSHIHVYIKFKDKINTTNPEFFDILGQHGHYETLKNRSKLLKYITVITQNSYSFCNVGDFVTNMTELEPSTRVKTASERILESTDYKEAIMIARSDEGIRRDIIRNSYQVFRSIKNIVEVNIQEQKSEIPAPVRDFIIPPEIHYWDRFSTCLWLCGKSGTGKTSLPNFCSNML</sequence>
<protein>
    <recommendedName>
        <fullName evidence="11">CRESS-DNA virus Rep endonuclease domain-containing protein</fullName>
    </recommendedName>
</protein>
<dbReference type="InterPro" id="IPR049912">
    <property type="entry name" value="CRESS_DNA_REP"/>
</dbReference>
<feature type="non-terminal residue" evidence="12">
    <location>
        <position position="1"/>
    </location>
</feature>
<evidence type="ECO:0000256" key="9">
    <source>
        <dbReference type="ARBA" id="ARBA00023124"/>
    </source>
</evidence>
<keyword evidence="1" id="KW-0808">Transferase</keyword>
<dbReference type="GO" id="GO:0004519">
    <property type="term" value="F:endonuclease activity"/>
    <property type="evidence" value="ECO:0007669"/>
    <property type="project" value="UniProtKB-KW"/>
</dbReference>
<dbReference type="AlphaFoldDB" id="A0A2T9YLJ4"/>
<keyword evidence="8" id="KW-0378">Hydrolase</keyword>
<dbReference type="PROSITE" id="PS52020">
    <property type="entry name" value="CRESS_DNA_REP"/>
    <property type="match status" value="1"/>
</dbReference>
<evidence type="ECO:0000256" key="2">
    <source>
        <dbReference type="ARBA" id="ARBA00022695"/>
    </source>
</evidence>
<evidence type="ECO:0000313" key="12">
    <source>
        <dbReference type="EMBL" id="PVU93201.1"/>
    </source>
</evidence>
<evidence type="ECO:0000256" key="10">
    <source>
        <dbReference type="ARBA" id="ARBA00023125"/>
    </source>
</evidence>